<dbReference type="Pfam" id="PF13205">
    <property type="entry name" value="Big_5"/>
    <property type="match status" value="1"/>
</dbReference>
<dbReference type="Gene3D" id="2.60.40.10">
    <property type="entry name" value="Immunoglobulins"/>
    <property type="match status" value="2"/>
</dbReference>
<accession>A0A1F6BV21</accession>
<dbReference type="SUPFAM" id="SSF49313">
    <property type="entry name" value="Cadherin-like"/>
    <property type="match status" value="2"/>
</dbReference>
<dbReference type="InterPro" id="IPR032812">
    <property type="entry name" value="SbsA_Ig"/>
</dbReference>
<protein>
    <recommendedName>
        <fullName evidence="3">SbsA Ig-like domain-containing protein</fullName>
    </recommendedName>
</protein>
<dbReference type="Proteomes" id="UP000176996">
    <property type="component" value="Unassembled WGS sequence"/>
</dbReference>
<dbReference type="InterPro" id="IPR014755">
    <property type="entry name" value="Cu-Rt/internalin_Ig-like"/>
</dbReference>
<organism evidence="4 5">
    <name type="scientific">Candidatus Jorgensenbacteria bacterium RIFCSPLOWO2_01_FULL_45_25b</name>
    <dbReference type="NCBI Taxonomy" id="1798471"/>
    <lineage>
        <taxon>Bacteria</taxon>
        <taxon>Candidatus Joergenseniibacteriota</taxon>
    </lineage>
</organism>
<feature type="signal peptide" evidence="2">
    <location>
        <begin position="1"/>
        <end position="32"/>
    </location>
</feature>
<comment type="caution">
    <text evidence="4">The sequence shown here is derived from an EMBL/GenBank/DDBJ whole genome shotgun (WGS) entry which is preliminary data.</text>
</comment>
<sequence length="1227" mass="127744">MLLSLSLSLLSKLSLAAALVLVGGFFASSANAAISTLTLTSPNGGERLGGGPVDITWTQVGGTSGDLVDITLIDDVLGSSHEIAINVPFDASPYAWTGLPSEVAGPNYKIKVLKAGTSTVYDTSDAVFTIDNTSPTITSLATLDTDGNGNVDQLDLTFSEPVRDVSFLAAGFTIDGQPGTSINTGVTANDNSFSVLFSGVIGTGEKSVTYTAGTGTDMATPGNLLATNTQTATDLAAPVFISARTLTTTTIRATFSEDVMNVNLSGNEFTVVGHTVSGASELNGVVTLVLLTPIGTGETPDVTFDTDDFFRDIALNQAIDPTTLTPSDGVAPVLLEITPVTTPTMDDTPDYTFSSSEPGTISYDGGCSSATTAAVESDNLITFDTLTDGTYNTCTISVIDSSGNESSLLLVSFFQVDATPVAVTDITSEPGALTIDTTTFSPALGSSLLRTDQAFYAVRATSIVAQSISNVQWRITIEGPAGFTPDMVDLDEVGWSDIGPNPDSTTIFHYPFVGSGTLVAIGSCTDPDPVHDNSCVTDSFDIDSTDDFKNVDRVNFASTAPLGTYTIKRVLVLADATPVSNELDVATFTVTNNRPVLEDIDDKIVDELTELAFQATASDVEVSALTFTLEDAPAGASITPDGTFTWTSTEEQGGNPSADYSFTVIVTDADGGTDSRLVNVTVNEVNVAPVATDSSVSTDEDIPLLITLPATDADIPVNTLTYSIVTGLNCNCGILGTVVGNQVTFMPDLNVSTTTAMFTFKTNDGLVDSNESQVNIVVNPVNDVPILDSIPVQTVIAGNDLNFTASATDVDGDTLNFTLTGNSAGSSIDSLTGLFSWTPTISGVYLFDVVVSDGNGGTDSQTVQVTVNHAAIAKIVISAEPTTLSVENQSTISVVGKDQFDNVATSDNSTIVVLSADNGGSLGTALLTLSNGLAGTTLSKSSAGDVHVNASSGILTPSQVTVTFNAVPGDETAPTILSHNPADDSTSVSVGVTPFLVFSEPLKSSTVNSANIQLKKYDDDSAVPATVSLVEGGTQVNIDLTSPLENDTQYYFAVSAGLQDEVGNAFANVLDTSTKAGHEFTTAELAGIVLDDVSLPSIGTANNTYLGGWHYIFRITVNDPAETNLSMKFTDWMNTEDSEETVPVFDNTRLLLNAGAGVGLTEADIEAGFSLGNEYEDQTPGPVDIGAVDINPDRAGRQVQFDIFVKLPEDTAPGFYTTDFVIRTETP</sequence>
<dbReference type="STRING" id="1798471.A3A21_00795"/>
<evidence type="ECO:0000256" key="1">
    <source>
        <dbReference type="ARBA" id="ARBA00022729"/>
    </source>
</evidence>
<name>A0A1F6BV21_9BACT</name>
<gene>
    <name evidence="4" type="ORF">A3A21_00795</name>
</gene>
<dbReference type="GO" id="GO:0016020">
    <property type="term" value="C:membrane"/>
    <property type="evidence" value="ECO:0007669"/>
    <property type="project" value="InterPro"/>
</dbReference>
<evidence type="ECO:0000313" key="5">
    <source>
        <dbReference type="Proteomes" id="UP000176996"/>
    </source>
</evidence>
<evidence type="ECO:0000256" key="2">
    <source>
        <dbReference type="SAM" id="SignalP"/>
    </source>
</evidence>
<evidence type="ECO:0000313" key="4">
    <source>
        <dbReference type="EMBL" id="OGG40668.1"/>
    </source>
</evidence>
<dbReference type="GO" id="GO:0005509">
    <property type="term" value="F:calcium ion binding"/>
    <property type="evidence" value="ECO:0007669"/>
    <property type="project" value="InterPro"/>
</dbReference>
<dbReference type="AlphaFoldDB" id="A0A1F6BV21"/>
<proteinExistence type="predicted"/>
<dbReference type="Pfam" id="PF05345">
    <property type="entry name" value="He_PIG"/>
    <property type="match status" value="2"/>
</dbReference>
<dbReference type="InterPro" id="IPR015919">
    <property type="entry name" value="Cadherin-like_sf"/>
</dbReference>
<dbReference type="Gene3D" id="2.60.40.1220">
    <property type="match status" value="1"/>
</dbReference>
<feature type="domain" description="SbsA Ig-like" evidence="3">
    <location>
        <begin position="970"/>
        <end position="1082"/>
    </location>
</feature>
<reference evidence="4 5" key="1">
    <citation type="journal article" date="2016" name="Nat. Commun.">
        <title>Thousands of microbial genomes shed light on interconnected biogeochemical processes in an aquifer system.</title>
        <authorList>
            <person name="Anantharaman K."/>
            <person name="Brown C.T."/>
            <person name="Hug L.A."/>
            <person name="Sharon I."/>
            <person name="Castelle C.J."/>
            <person name="Probst A.J."/>
            <person name="Thomas B.C."/>
            <person name="Singh A."/>
            <person name="Wilkins M.J."/>
            <person name="Karaoz U."/>
            <person name="Brodie E.L."/>
            <person name="Williams K.H."/>
            <person name="Hubbard S.S."/>
            <person name="Banfield J.F."/>
        </authorList>
    </citation>
    <scope>NUCLEOTIDE SEQUENCE [LARGE SCALE GENOMIC DNA]</scope>
</reference>
<dbReference type="EMBL" id="MFKK01000022">
    <property type="protein sequence ID" value="OGG40668.1"/>
    <property type="molecule type" value="Genomic_DNA"/>
</dbReference>
<keyword evidence="1 2" id="KW-0732">Signal</keyword>
<evidence type="ECO:0000259" key="3">
    <source>
        <dbReference type="Pfam" id="PF13205"/>
    </source>
</evidence>
<dbReference type="Pfam" id="PF17963">
    <property type="entry name" value="Big_9"/>
    <property type="match status" value="1"/>
</dbReference>
<dbReference type="InterPro" id="IPR013783">
    <property type="entry name" value="Ig-like_fold"/>
</dbReference>
<feature type="chain" id="PRO_5009523148" description="SbsA Ig-like domain-containing protein" evidence="2">
    <location>
        <begin position="33"/>
        <end position="1227"/>
    </location>
</feature>